<keyword evidence="7 18" id="KW-0732">Signal</keyword>
<dbReference type="SMART" id="SM00369">
    <property type="entry name" value="LRR_TYP"/>
    <property type="match status" value="6"/>
</dbReference>
<proteinExistence type="predicted"/>
<evidence type="ECO:0000256" key="14">
    <source>
        <dbReference type="ARBA" id="ARBA00023170"/>
    </source>
</evidence>
<dbReference type="Pfam" id="PF08263">
    <property type="entry name" value="LRRNT_2"/>
    <property type="match status" value="1"/>
</dbReference>
<dbReference type="FunFam" id="3.30.200.20:FF:000433">
    <property type="entry name" value="Predicted protein"/>
    <property type="match status" value="1"/>
</dbReference>
<evidence type="ECO:0000256" key="4">
    <source>
        <dbReference type="ARBA" id="ARBA00022614"/>
    </source>
</evidence>
<dbReference type="GO" id="GO:0005524">
    <property type="term" value="F:ATP binding"/>
    <property type="evidence" value="ECO:0007669"/>
    <property type="project" value="UniProtKB-KW"/>
</dbReference>
<dbReference type="SUPFAM" id="SSF52058">
    <property type="entry name" value="L domain-like"/>
    <property type="match status" value="1"/>
</dbReference>
<comment type="catalytic activity">
    <reaction evidence="16">
        <text>L-threonyl-[protein] + ATP = O-phospho-L-threonyl-[protein] + ADP + H(+)</text>
        <dbReference type="Rhea" id="RHEA:46608"/>
        <dbReference type="Rhea" id="RHEA-COMP:11060"/>
        <dbReference type="Rhea" id="RHEA-COMP:11605"/>
        <dbReference type="ChEBI" id="CHEBI:15378"/>
        <dbReference type="ChEBI" id="CHEBI:30013"/>
        <dbReference type="ChEBI" id="CHEBI:30616"/>
        <dbReference type="ChEBI" id="CHEBI:61977"/>
        <dbReference type="ChEBI" id="CHEBI:456216"/>
        <dbReference type="EC" id="2.7.11.1"/>
    </reaction>
</comment>
<dbReference type="InterPro" id="IPR055414">
    <property type="entry name" value="LRR_R13L4/SHOC2-like"/>
</dbReference>
<dbReference type="InterPro" id="IPR003591">
    <property type="entry name" value="Leu-rich_rpt_typical-subtyp"/>
</dbReference>
<feature type="signal peptide" evidence="18">
    <location>
        <begin position="1"/>
        <end position="22"/>
    </location>
</feature>
<keyword evidence="12" id="KW-1133">Transmembrane helix</keyword>
<evidence type="ECO:0000256" key="15">
    <source>
        <dbReference type="ARBA" id="ARBA00023180"/>
    </source>
</evidence>
<feature type="domain" description="Disease resistance R13L4/SHOC-2-like LRR" evidence="20">
    <location>
        <begin position="122"/>
        <end position="325"/>
    </location>
</feature>
<dbReference type="GO" id="GO:0016020">
    <property type="term" value="C:membrane"/>
    <property type="evidence" value="ECO:0007669"/>
    <property type="project" value="UniProtKB-SubCell"/>
</dbReference>
<keyword evidence="10" id="KW-0418">Kinase</keyword>
<evidence type="ECO:0000313" key="21">
    <source>
        <dbReference type="EMBL" id="KAA8537623.1"/>
    </source>
</evidence>
<keyword evidence="13" id="KW-0472">Membrane</keyword>
<evidence type="ECO:0000256" key="2">
    <source>
        <dbReference type="ARBA" id="ARBA00012513"/>
    </source>
</evidence>
<dbReference type="Pfam" id="PF23598">
    <property type="entry name" value="LRR_14"/>
    <property type="match status" value="1"/>
</dbReference>
<keyword evidence="22" id="KW-1185">Reference proteome</keyword>
<dbReference type="InterPro" id="IPR011009">
    <property type="entry name" value="Kinase-like_dom_sf"/>
</dbReference>
<accession>A0A5J5B2Z1</accession>
<gene>
    <name evidence="21" type="ORF">F0562_027231</name>
</gene>
<evidence type="ECO:0000256" key="9">
    <source>
        <dbReference type="ARBA" id="ARBA00022741"/>
    </source>
</evidence>
<evidence type="ECO:0000256" key="16">
    <source>
        <dbReference type="ARBA" id="ARBA00047899"/>
    </source>
</evidence>
<evidence type="ECO:0000256" key="10">
    <source>
        <dbReference type="ARBA" id="ARBA00022777"/>
    </source>
</evidence>
<dbReference type="FunFam" id="3.80.10.10:FF:000383">
    <property type="entry name" value="Leucine-rich repeat receptor protein kinase EMS1"/>
    <property type="match status" value="1"/>
</dbReference>
<dbReference type="FunFam" id="3.80.10.10:FF:000561">
    <property type="entry name" value="Probable LRR receptor-like serine/threonine-protein kinase At2g16250"/>
    <property type="match status" value="1"/>
</dbReference>
<evidence type="ECO:0000256" key="6">
    <source>
        <dbReference type="ARBA" id="ARBA00022692"/>
    </source>
</evidence>
<protein>
    <recommendedName>
        <fullName evidence="2">non-specific serine/threonine protein kinase</fullName>
        <ecNumber evidence="2">2.7.11.1</ecNumber>
    </recommendedName>
</protein>
<dbReference type="EC" id="2.7.11.1" evidence="2"/>
<evidence type="ECO:0000259" key="19">
    <source>
        <dbReference type="Pfam" id="PF08263"/>
    </source>
</evidence>
<dbReference type="Gene3D" id="3.30.200.20">
    <property type="entry name" value="Phosphorylase Kinase, domain 1"/>
    <property type="match status" value="1"/>
</dbReference>
<keyword evidence="14" id="KW-0675">Receptor</keyword>
<evidence type="ECO:0000256" key="11">
    <source>
        <dbReference type="ARBA" id="ARBA00022840"/>
    </source>
</evidence>
<dbReference type="Gene3D" id="3.80.10.10">
    <property type="entry name" value="Ribonuclease Inhibitor"/>
    <property type="match status" value="3"/>
</dbReference>
<keyword evidence="8" id="KW-0677">Repeat</keyword>
<dbReference type="AlphaFoldDB" id="A0A5J5B2Z1"/>
<keyword evidence="11" id="KW-0067">ATP-binding</keyword>
<keyword evidence="4" id="KW-0433">Leucine-rich repeat</keyword>
<name>A0A5J5B2Z1_9ASTE</name>
<evidence type="ECO:0000256" key="1">
    <source>
        <dbReference type="ARBA" id="ARBA00004479"/>
    </source>
</evidence>
<keyword evidence="9" id="KW-0547">Nucleotide-binding</keyword>
<evidence type="ECO:0000256" key="5">
    <source>
        <dbReference type="ARBA" id="ARBA00022679"/>
    </source>
</evidence>
<keyword evidence="6" id="KW-0812">Transmembrane</keyword>
<keyword evidence="15" id="KW-0325">Glycoprotein</keyword>
<sequence length="560" mass="61724">MEAHQVQLRVALIFLLVNSVLTQQVRLSSDSEWSALLDLRSSLGLRARDWPRKADPCSAWTGITCQNGRVVGITLSGLRRTYLGSRNPRFTVDSLANFTLLASFNSSGFLLKGSIPEWFGRSLSALQLLDLRSCSITGTIPPSLGNLSLLNSLYLSDNLITGIIPPTLGQLPSLSVLNLSQNLFKGSIPPSLSALRNLTNLDLSSNFLSGPIPSGFGSLSSLQFLNLYNNSLTGSIPVQLANLSQLIELDLGFNSLSGSVPEELGRLGSLQKMLIGNNSLEGRLPRSLFLNVTRLQYVVLSWNRFDGNLPDVLWSIPQLNFLDVSGNNLTGVLSNLIASFNATRAMFNLSNNLFYGNLTSTVGKFSSIDLSSNYFEGSVPNNVGTNVVIARNCLRSMLNQRSLEDCEVFYAERGLTFYNDRSLDPTQLPLPEPASNNKKRLTYIMALGESFTFEKILQATDNFSDTNLIKHGHSGDLFRGTLESGFPVVIKRVDLSSFREETYMSELDIFRKTSHPRDIQASSILLDDKYDVRIGSLSEVHVQGGDNHQNVITRLLRMPQ</sequence>
<dbReference type="PANTHER" id="PTHR48053:SF141">
    <property type="entry name" value="LEUCINE-RICH REPEAT PROTEIN KINASE FAMILY PROTEIN"/>
    <property type="match status" value="1"/>
</dbReference>
<evidence type="ECO:0000256" key="3">
    <source>
        <dbReference type="ARBA" id="ARBA00022527"/>
    </source>
</evidence>
<dbReference type="SUPFAM" id="SSF56112">
    <property type="entry name" value="Protein kinase-like (PK-like)"/>
    <property type="match status" value="1"/>
</dbReference>
<dbReference type="EMBL" id="CM018038">
    <property type="protein sequence ID" value="KAA8537623.1"/>
    <property type="molecule type" value="Genomic_DNA"/>
</dbReference>
<organism evidence="21 22">
    <name type="scientific">Nyssa sinensis</name>
    <dbReference type="NCBI Taxonomy" id="561372"/>
    <lineage>
        <taxon>Eukaryota</taxon>
        <taxon>Viridiplantae</taxon>
        <taxon>Streptophyta</taxon>
        <taxon>Embryophyta</taxon>
        <taxon>Tracheophyta</taxon>
        <taxon>Spermatophyta</taxon>
        <taxon>Magnoliopsida</taxon>
        <taxon>eudicotyledons</taxon>
        <taxon>Gunneridae</taxon>
        <taxon>Pentapetalae</taxon>
        <taxon>asterids</taxon>
        <taxon>Cornales</taxon>
        <taxon>Nyssaceae</taxon>
        <taxon>Nyssa</taxon>
    </lineage>
</organism>
<evidence type="ECO:0000256" key="18">
    <source>
        <dbReference type="SAM" id="SignalP"/>
    </source>
</evidence>
<evidence type="ECO:0000256" key="12">
    <source>
        <dbReference type="ARBA" id="ARBA00022989"/>
    </source>
</evidence>
<evidence type="ECO:0000256" key="8">
    <source>
        <dbReference type="ARBA" id="ARBA00022737"/>
    </source>
</evidence>
<reference evidence="21 22" key="1">
    <citation type="submission" date="2019-09" db="EMBL/GenBank/DDBJ databases">
        <title>A chromosome-level genome assembly of the Chinese tupelo Nyssa sinensis.</title>
        <authorList>
            <person name="Yang X."/>
            <person name="Kang M."/>
            <person name="Yang Y."/>
            <person name="Xiong H."/>
            <person name="Wang M."/>
            <person name="Zhang Z."/>
            <person name="Wang Z."/>
            <person name="Wu H."/>
            <person name="Ma T."/>
            <person name="Liu J."/>
            <person name="Xi Z."/>
        </authorList>
    </citation>
    <scope>NUCLEOTIDE SEQUENCE [LARGE SCALE GENOMIC DNA]</scope>
    <source>
        <strain evidence="21">J267</strain>
        <tissue evidence="21">Leaf</tissue>
    </source>
</reference>
<evidence type="ECO:0000256" key="13">
    <source>
        <dbReference type="ARBA" id="ARBA00023136"/>
    </source>
</evidence>
<dbReference type="InterPro" id="IPR051716">
    <property type="entry name" value="Plant_RL_S/T_kinase"/>
</dbReference>
<dbReference type="InterPro" id="IPR013210">
    <property type="entry name" value="LRR_N_plant-typ"/>
</dbReference>
<evidence type="ECO:0000313" key="22">
    <source>
        <dbReference type="Proteomes" id="UP000325577"/>
    </source>
</evidence>
<comment type="subcellular location">
    <subcellularLocation>
        <location evidence="1">Membrane</location>
        <topology evidence="1">Single-pass type I membrane protein</topology>
    </subcellularLocation>
</comment>
<comment type="catalytic activity">
    <reaction evidence="17">
        <text>L-seryl-[protein] + ATP = O-phospho-L-seryl-[protein] + ADP + H(+)</text>
        <dbReference type="Rhea" id="RHEA:17989"/>
        <dbReference type="Rhea" id="RHEA-COMP:9863"/>
        <dbReference type="Rhea" id="RHEA-COMP:11604"/>
        <dbReference type="ChEBI" id="CHEBI:15378"/>
        <dbReference type="ChEBI" id="CHEBI:29999"/>
        <dbReference type="ChEBI" id="CHEBI:30616"/>
        <dbReference type="ChEBI" id="CHEBI:83421"/>
        <dbReference type="ChEBI" id="CHEBI:456216"/>
        <dbReference type="EC" id="2.7.11.1"/>
    </reaction>
</comment>
<keyword evidence="3" id="KW-0723">Serine/threonine-protein kinase</keyword>
<dbReference type="Proteomes" id="UP000325577">
    <property type="component" value="Linkage Group LG15"/>
</dbReference>
<evidence type="ECO:0000259" key="20">
    <source>
        <dbReference type="Pfam" id="PF23598"/>
    </source>
</evidence>
<evidence type="ECO:0000256" key="17">
    <source>
        <dbReference type="ARBA" id="ARBA00048679"/>
    </source>
</evidence>
<dbReference type="GO" id="GO:0004674">
    <property type="term" value="F:protein serine/threonine kinase activity"/>
    <property type="evidence" value="ECO:0007669"/>
    <property type="project" value="UniProtKB-KW"/>
</dbReference>
<keyword evidence="5" id="KW-0808">Transferase</keyword>
<dbReference type="InterPro" id="IPR032675">
    <property type="entry name" value="LRR_dom_sf"/>
</dbReference>
<dbReference type="OrthoDB" id="1729626at2759"/>
<feature type="chain" id="PRO_5023888029" description="non-specific serine/threonine protein kinase" evidence="18">
    <location>
        <begin position="23"/>
        <end position="560"/>
    </location>
</feature>
<feature type="domain" description="Leucine-rich repeat-containing N-terminal plant-type" evidence="19">
    <location>
        <begin position="30"/>
        <end position="65"/>
    </location>
</feature>
<evidence type="ECO:0000256" key="7">
    <source>
        <dbReference type="ARBA" id="ARBA00022729"/>
    </source>
</evidence>
<dbReference type="PANTHER" id="PTHR48053">
    <property type="entry name" value="LEUCINE RICH REPEAT FAMILY PROTEIN, EXPRESSED"/>
    <property type="match status" value="1"/>
</dbReference>